<organism evidence="1 2">
    <name type="scientific">Leptidea sinapis</name>
    <dbReference type="NCBI Taxonomy" id="189913"/>
    <lineage>
        <taxon>Eukaryota</taxon>
        <taxon>Metazoa</taxon>
        <taxon>Ecdysozoa</taxon>
        <taxon>Arthropoda</taxon>
        <taxon>Hexapoda</taxon>
        <taxon>Insecta</taxon>
        <taxon>Pterygota</taxon>
        <taxon>Neoptera</taxon>
        <taxon>Endopterygota</taxon>
        <taxon>Lepidoptera</taxon>
        <taxon>Glossata</taxon>
        <taxon>Ditrysia</taxon>
        <taxon>Papilionoidea</taxon>
        <taxon>Pieridae</taxon>
        <taxon>Dismorphiinae</taxon>
        <taxon>Leptidea</taxon>
    </lineage>
</organism>
<dbReference type="EMBL" id="FZQP02000748">
    <property type="protein sequence ID" value="VVC90254.1"/>
    <property type="molecule type" value="Genomic_DNA"/>
</dbReference>
<evidence type="ECO:0000313" key="1">
    <source>
        <dbReference type="EMBL" id="VVC90254.1"/>
    </source>
</evidence>
<evidence type="ECO:0008006" key="3">
    <source>
        <dbReference type="Google" id="ProtNLM"/>
    </source>
</evidence>
<name>A0A5E4PZ68_9NEOP</name>
<keyword evidence="2" id="KW-1185">Reference proteome</keyword>
<protein>
    <recommendedName>
        <fullName evidence="3">EGF-like domain-containing protein</fullName>
    </recommendedName>
</protein>
<sequence length="139" mass="14943">MAEGGSIARARLDAGSLEGGLNLSDHSVLLRHAGHSLKDFFIWSRESQHAPEHSNPCAASGTGQGGGCEALCLWDGRAPRCVCPHGELAEDGTSCRPYTAFLMYSRLTKIDSIHLEDSANLNSPYPPIENKSKIGPIRQ</sequence>
<dbReference type="AlphaFoldDB" id="A0A5E4PZ68"/>
<dbReference type="Gene3D" id="2.120.10.30">
    <property type="entry name" value="TolB, C-terminal domain"/>
    <property type="match status" value="1"/>
</dbReference>
<evidence type="ECO:0000313" key="2">
    <source>
        <dbReference type="Proteomes" id="UP000324832"/>
    </source>
</evidence>
<proteinExistence type="predicted"/>
<gene>
    <name evidence="1" type="ORF">LSINAPIS_LOCUS3199</name>
</gene>
<accession>A0A5E4PZ68</accession>
<reference evidence="1 2" key="1">
    <citation type="submission" date="2017-07" db="EMBL/GenBank/DDBJ databases">
        <authorList>
            <person name="Talla V."/>
            <person name="Backstrom N."/>
        </authorList>
    </citation>
    <scope>NUCLEOTIDE SEQUENCE [LARGE SCALE GENOMIC DNA]</scope>
</reference>
<dbReference type="Proteomes" id="UP000324832">
    <property type="component" value="Unassembled WGS sequence"/>
</dbReference>
<dbReference type="InterPro" id="IPR011042">
    <property type="entry name" value="6-blade_b-propeller_TolB-like"/>
</dbReference>